<keyword evidence="6" id="KW-1133">Transmembrane helix</keyword>
<name>A0A1G2FE25_9BACT</name>
<feature type="coiled-coil region" evidence="5">
    <location>
        <begin position="73"/>
        <end position="107"/>
    </location>
</feature>
<keyword evidence="6" id="KW-0472">Membrane</keyword>
<dbReference type="NCBIfam" id="TIGR00219">
    <property type="entry name" value="mreC"/>
    <property type="match status" value="1"/>
</dbReference>
<comment type="similarity">
    <text evidence="1">Belongs to the MreC family.</text>
</comment>
<evidence type="ECO:0000256" key="1">
    <source>
        <dbReference type="ARBA" id="ARBA00009369"/>
    </source>
</evidence>
<proteinExistence type="inferred from homology"/>
<dbReference type="AlphaFoldDB" id="A0A1G2FE25"/>
<dbReference type="Gene3D" id="2.40.10.350">
    <property type="entry name" value="Rod shape-determining protein MreC, domain 2"/>
    <property type="match status" value="1"/>
</dbReference>
<evidence type="ECO:0000256" key="6">
    <source>
        <dbReference type="SAM" id="Phobius"/>
    </source>
</evidence>
<accession>A0A1G2FE25</accession>
<dbReference type="InterPro" id="IPR055342">
    <property type="entry name" value="MreC_beta-barrel_core"/>
</dbReference>
<comment type="caution">
    <text evidence="8">The sequence shown here is derived from an EMBL/GenBank/DDBJ whole genome shotgun (WGS) entry which is preliminary data.</text>
</comment>
<dbReference type="EMBL" id="MHNB01000028">
    <property type="protein sequence ID" value="OGZ36309.1"/>
    <property type="molecule type" value="Genomic_DNA"/>
</dbReference>
<dbReference type="PIRSF" id="PIRSF038471">
    <property type="entry name" value="MreC"/>
    <property type="match status" value="1"/>
</dbReference>
<evidence type="ECO:0000256" key="4">
    <source>
        <dbReference type="ARBA" id="ARBA00032089"/>
    </source>
</evidence>
<feature type="domain" description="Rod shape-determining protein MreC beta-barrel core" evidence="7">
    <location>
        <begin position="116"/>
        <end position="262"/>
    </location>
</feature>
<dbReference type="PANTHER" id="PTHR34138">
    <property type="entry name" value="CELL SHAPE-DETERMINING PROTEIN MREC"/>
    <property type="match status" value="1"/>
</dbReference>
<evidence type="ECO:0000256" key="3">
    <source>
        <dbReference type="ARBA" id="ARBA00022960"/>
    </source>
</evidence>
<keyword evidence="3" id="KW-0133">Cell shape</keyword>
<keyword evidence="5" id="KW-0175">Coiled coil</keyword>
<evidence type="ECO:0000259" key="7">
    <source>
        <dbReference type="Pfam" id="PF04085"/>
    </source>
</evidence>
<evidence type="ECO:0000256" key="5">
    <source>
        <dbReference type="SAM" id="Coils"/>
    </source>
</evidence>
<dbReference type="Proteomes" id="UP000177061">
    <property type="component" value="Unassembled WGS sequence"/>
</dbReference>
<dbReference type="GO" id="GO:0005886">
    <property type="term" value="C:plasma membrane"/>
    <property type="evidence" value="ECO:0007669"/>
    <property type="project" value="TreeGrafter"/>
</dbReference>
<gene>
    <name evidence="8" type="ORF">A3J64_03105</name>
</gene>
<dbReference type="InterPro" id="IPR042175">
    <property type="entry name" value="Cell/Rod_MreC_2"/>
</dbReference>
<organism evidence="8 9">
    <name type="scientific">Candidatus Portnoybacteria bacterium RIFCSPHIGHO2_12_FULL_38_9</name>
    <dbReference type="NCBI Taxonomy" id="1801997"/>
    <lineage>
        <taxon>Bacteria</taxon>
        <taxon>Candidatus Portnoyibacteriota</taxon>
    </lineage>
</organism>
<dbReference type="STRING" id="1801997.A3J64_03105"/>
<dbReference type="Pfam" id="PF04085">
    <property type="entry name" value="MreC"/>
    <property type="match status" value="1"/>
</dbReference>
<evidence type="ECO:0000256" key="2">
    <source>
        <dbReference type="ARBA" id="ARBA00013855"/>
    </source>
</evidence>
<dbReference type="InterPro" id="IPR042177">
    <property type="entry name" value="Cell/Rod_1"/>
</dbReference>
<reference evidence="8 9" key="1">
    <citation type="journal article" date="2016" name="Nat. Commun.">
        <title>Thousands of microbial genomes shed light on interconnected biogeochemical processes in an aquifer system.</title>
        <authorList>
            <person name="Anantharaman K."/>
            <person name="Brown C.T."/>
            <person name="Hug L.A."/>
            <person name="Sharon I."/>
            <person name="Castelle C.J."/>
            <person name="Probst A.J."/>
            <person name="Thomas B.C."/>
            <person name="Singh A."/>
            <person name="Wilkins M.J."/>
            <person name="Karaoz U."/>
            <person name="Brodie E.L."/>
            <person name="Williams K.H."/>
            <person name="Hubbard S.S."/>
            <person name="Banfield J.F."/>
        </authorList>
    </citation>
    <scope>NUCLEOTIDE SEQUENCE [LARGE SCALE GENOMIC DNA]</scope>
</reference>
<protein>
    <recommendedName>
        <fullName evidence="2">Cell shape-determining protein MreC</fullName>
    </recommendedName>
    <alternativeName>
        <fullName evidence="4">Cell shape protein MreC</fullName>
    </alternativeName>
</protein>
<dbReference type="Gene3D" id="2.40.10.340">
    <property type="entry name" value="Rod shape-determining protein MreC, domain 1"/>
    <property type="match status" value="1"/>
</dbReference>
<keyword evidence="6" id="KW-0812">Transmembrane</keyword>
<evidence type="ECO:0000313" key="8">
    <source>
        <dbReference type="EMBL" id="OGZ36309.1"/>
    </source>
</evidence>
<dbReference type="GO" id="GO:0008360">
    <property type="term" value="P:regulation of cell shape"/>
    <property type="evidence" value="ECO:0007669"/>
    <property type="project" value="UniProtKB-KW"/>
</dbReference>
<dbReference type="InterPro" id="IPR007221">
    <property type="entry name" value="MreC"/>
</dbReference>
<feature type="transmembrane region" description="Helical" evidence="6">
    <location>
        <begin position="9"/>
        <end position="28"/>
    </location>
</feature>
<dbReference type="PANTHER" id="PTHR34138:SF1">
    <property type="entry name" value="CELL SHAPE-DETERMINING PROTEIN MREC"/>
    <property type="match status" value="1"/>
</dbReference>
<evidence type="ECO:0000313" key="9">
    <source>
        <dbReference type="Proteomes" id="UP000177061"/>
    </source>
</evidence>
<sequence length="266" mass="30315">MKKLIRKPAVLTLFIIIGLIFLNNYGLLEKPKEIFFRLASSFQKTAYRSGLWLNDFIGLLKHQERLNEENIYFLEENQKLEGIIVELKEAERENKFLRQQLNLEEKEPSRLILAEVIGQNSVNFGQGLLINKGRKDGLEEGMAVIAVGNRLVGRITRVFDSSAQVFLITHPNSRINILIQETEVKGIVKGESDSGLIIDWLDQKEEIKTGQTVVTSGLDGFFQKGLLIGWVEEVIVNQSQVFKKAKVKSAADFKRIERVFVIDSRL</sequence>